<protein>
    <submittedName>
        <fullName evidence="4">Nucleic acid-binding domain protein</fullName>
    </submittedName>
</protein>
<organism evidence="4 5">
    <name type="scientific">Leptospira interrogans serovar Pyrogenes str. 200701872</name>
    <dbReference type="NCBI Taxonomy" id="1193029"/>
    <lineage>
        <taxon>Bacteria</taxon>
        <taxon>Pseudomonadati</taxon>
        <taxon>Spirochaetota</taxon>
        <taxon>Spirochaetia</taxon>
        <taxon>Leptospirales</taxon>
        <taxon>Leptospiraceae</taxon>
        <taxon>Leptospira</taxon>
    </lineage>
</organism>
<dbReference type="InterPro" id="IPR004805">
    <property type="entry name" value="DnaE2/DnaE/PolC"/>
</dbReference>
<dbReference type="EMBL" id="AKWN02000128">
    <property type="protein sequence ID" value="EMP08375.1"/>
    <property type="molecule type" value="Genomic_DNA"/>
</dbReference>
<name>M7A2V5_LEPIR</name>
<dbReference type="InterPro" id="IPR040982">
    <property type="entry name" value="DNA_pol3_finger"/>
</dbReference>
<evidence type="ECO:0000313" key="4">
    <source>
        <dbReference type="EMBL" id="EMP08375.1"/>
    </source>
</evidence>
<evidence type="ECO:0000259" key="1">
    <source>
        <dbReference type="Pfam" id="PF01336"/>
    </source>
</evidence>
<feature type="domain" description="DNA polymerase helix-hairpin-helix motif" evidence="2">
    <location>
        <begin position="170"/>
        <end position="258"/>
    </location>
</feature>
<dbReference type="GO" id="GO:0006260">
    <property type="term" value="P:DNA replication"/>
    <property type="evidence" value="ECO:0007669"/>
    <property type="project" value="InterPro"/>
</dbReference>
<feature type="domain" description="DNA polymerase III alpha subunit finger" evidence="3">
    <location>
        <begin position="1"/>
        <end position="97"/>
    </location>
</feature>
<dbReference type="Gene3D" id="2.40.50.140">
    <property type="entry name" value="Nucleic acid-binding proteins"/>
    <property type="match status" value="1"/>
</dbReference>
<reference evidence="4 5" key="1">
    <citation type="submission" date="2013-01" db="EMBL/GenBank/DDBJ databases">
        <authorList>
            <person name="Harkins D.M."/>
            <person name="Durkin A.S."/>
            <person name="Brinkac L.M."/>
            <person name="Haft D.H."/>
            <person name="Selengut J.D."/>
            <person name="Sanka R."/>
            <person name="DePew J."/>
            <person name="Purushe J."/>
            <person name="Picardeau M."/>
            <person name="Werts C."/>
            <person name="Goarant C."/>
            <person name="Vinetz J.M."/>
            <person name="Sutton G.G."/>
            <person name="Nierman W.C."/>
            <person name="Fouts D.E."/>
        </authorList>
    </citation>
    <scope>NUCLEOTIDE SEQUENCE [LARGE SCALE GENOMIC DNA]</scope>
    <source>
        <strain evidence="4 5">200701872</strain>
    </source>
</reference>
<evidence type="ECO:0000259" key="3">
    <source>
        <dbReference type="Pfam" id="PF17657"/>
    </source>
</evidence>
<dbReference type="BioCyc" id="LINT1193029:G11R4-4422-MONOMER"/>
<dbReference type="Proteomes" id="UP000012117">
    <property type="component" value="Unassembled WGS sequence"/>
</dbReference>
<dbReference type="InterPro" id="IPR012340">
    <property type="entry name" value="NA-bd_OB-fold"/>
</dbReference>
<comment type="caution">
    <text evidence="4">The sequence shown here is derived from an EMBL/GenBank/DDBJ whole genome shotgun (WGS) entry which is preliminary data.</text>
</comment>
<dbReference type="AlphaFoldDB" id="M7A2V5"/>
<evidence type="ECO:0000313" key="5">
    <source>
        <dbReference type="Proteomes" id="UP000012117"/>
    </source>
</evidence>
<dbReference type="GO" id="GO:0008408">
    <property type="term" value="F:3'-5' exonuclease activity"/>
    <property type="evidence" value="ECO:0007669"/>
    <property type="project" value="InterPro"/>
</dbReference>
<dbReference type="PANTHER" id="PTHR32294:SF0">
    <property type="entry name" value="DNA POLYMERASE III SUBUNIT ALPHA"/>
    <property type="match status" value="1"/>
</dbReference>
<dbReference type="SUPFAM" id="SSF50249">
    <property type="entry name" value="Nucleic acid-binding proteins"/>
    <property type="match status" value="1"/>
</dbReference>
<dbReference type="Pfam" id="PF14579">
    <property type="entry name" value="HHH_6"/>
    <property type="match status" value="1"/>
</dbReference>
<feature type="domain" description="OB" evidence="1">
    <location>
        <begin position="353"/>
        <end position="415"/>
    </location>
</feature>
<dbReference type="CDD" id="cd04485">
    <property type="entry name" value="DnaE_OBF"/>
    <property type="match status" value="1"/>
</dbReference>
<proteinExistence type="predicted"/>
<dbReference type="Pfam" id="PF01336">
    <property type="entry name" value="tRNA_anti-codon"/>
    <property type="match status" value="1"/>
</dbReference>
<dbReference type="Pfam" id="PF17657">
    <property type="entry name" value="DNA_pol3_finger"/>
    <property type="match status" value="1"/>
</dbReference>
<dbReference type="GO" id="GO:0003676">
    <property type="term" value="F:nucleic acid binding"/>
    <property type="evidence" value="ECO:0007669"/>
    <property type="project" value="InterPro"/>
</dbReference>
<dbReference type="InterPro" id="IPR004365">
    <property type="entry name" value="NA-bd_OB_tRNA"/>
</dbReference>
<evidence type="ECO:0000259" key="2">
    <source>
        <dbReference type="Pfam" id="PF14579"/>
    </source>
</evidence>
<dbReference type="PANTHER" id="PTHR32294">
    <property type="entry name" value="DNA POLYMERASE III SUBUNIT ALPHA"/>
    <property type="match status" value="1"/>
</dbReference>
<dbReference type="Gene3D" id="1.10.150.870">
    <property type="match status" value="1"/>
</dbReference>
<dbReference type="NCBIfam" id="TIGR00594">
    <property type="entry name" value="polc"/>
    <property type="match status" value="1"/>
</dbReference>
<accession>M7A2V5</accession>
<dbReference type="InterPro" id="IPR029460">
    <property type="entry name" value="DNAPol_HHH"/>
</dbReference>
<sequence>MIALYRPGPMGEGMLDEYLDRKSGKKQVTYPHPSCEPILKETFGVPVYQEQVMSISRVVGGFSVGDSDVLRKAMAKKKADLMDKLKVQFVEGAVKQGIQEKVAKDLFEQLERFGGYGFNKSHSVAYAIITYQTAYLKANYTIEYLTALLASDHGKTTDIVKYINNAREMGIQILNPDVSESQASFSVIDNTTIRFGLSAMKGVGETAANSIIQARTKVGSFRTLQDFALNIDTRLINKKVFEALIQAGALDSFGYTRKCLFESVDSILTFAQKEQERANEGQFSLFGNEESSFSLNLPKDALEWEIDEKLKREKAIAGLYLSGHPLDKYEKQLKSLKTIPIEKFDDLKSGTKVEVAGVISSKNIKLSKRNEEFANFKLEDRTGEIECVAFAKTYQKYKEFIKEDQAIFIKGDLDKIEGWRRGTSGSG</sequence>
<gene>
    <name evidence="4" type="ORF">LEP1GSC124_0712</name>
</gene>